<evidence type="ECO:0000313" key="7">
    <source>
        <dbReference type="EMBL" id="KAK2144597.1"/>
    </source>
</evidence>
<dbReference type="EMBL" id="JAODUP010000744">
    <property type="protein sequence ID" value="KAK2144597.1"/>
    <property type="molecule type" value="Genomic_DNA"/>
</dbReference>
<keyword evidence="4" id="KW-0963">Cytoplasm</keyword>
<evidence type="ECO:0000256" key="2">
    <source>
        <dbReference type="ARBA" id="ARBA00010058"/>
    </source>
</evidence>
<dbReference type="InterPro" id="IPR048278">
    <property type="entry name" value="PFN"/>
</dbReference>
<comment type="caution">
    <text evidence="7">The sequence shown here is derived from an EMBL/GenBank/DDBJ whole genome shotgun (WGS) entry which is preliminary data.</text>
</comment>
<keyword evidence="6" id="KW-0206">Cytoskeleton</keyword>
<organism evidence="7 8">
    <name type="scientific">Paralvinella palmiformis</name>
    <dbReference type="NCBI Taxonomy" id="53620"/>
    <lineage>
        <taxon>Eukaryota</taxon>
        <taxon>Metazoa</taxon>
        <taxon>Spiralia</taxon>
        <taxon>Lophotrochozoa</taxon>
        <taxon>Annelida</taxon>
        <taxon>Polychaeta</taxon>
        <taxon>Sedentaria</taxon>
        <taxon>Canalipalpata</taxon>
        <taxon>Terebellida</taxon>
        <taxon>Terebelliformia</taxon>
        <taxon>Alvinellidae</taxon>
        <taxon>Paralvinella</taxon>
    </lineage>
</organism>
<keyword evidence="8" id="KW-1185">Reference proteome</keyword>
<dbReference type="InterPro" id="IPR036140">
    <property type="entry name" value="PFN_sf"/>
</dbReference>
<keyword evidence="5" id="KW-0009">Actin-binding</keyword>
<dbReference type="Proteomes" id="UP001208570">
    <property type="component" value="Unassembled WGS sequence"/>
</dbReference>
<accession>A0AAD9J111</accession>
<comment type="similarity">
    <text evidence="2">Belongs to the profilin family.</text>
</comment>
<proteinExistence type="inferred from homology"/>
<dbReference type="Gene3D" id="3.30.450.30">
    <property type="entry name" value="Dynein light chain 2a, cytoplasmic"/>
    <property type="match status" value="1"/>
</dbReference>
<evidence type="ECO:0008006" key="9">
    <source>
        <dbReference type="Google" id="ProtNLM"/>
    </source>
</evidence>
<dbReference type="AlphaFoldDB" id="A0AAD9J111"/>
<dbReference type="InterPro" id="IPR005455">
    <property type="entry name" value="PFN_euk"/>
</dbReference>
<evidence type="ECO:0000256" key="3">
    <source>
        <dbReference type="ARBA" id="ARBA00011583"/>
    </source>
</evidence>
<comment type="subunit">
    <text evidence="3">Occurs in many kinds of cells as a complex with monomeric actin in a 1:1 ratio.</text>
</comment>
<dbReference type="GO" id="GO:0005938">
    <property type="term" value="C:cell cortex"/>
    <property type="evidence" value="ECO:0007669"/>
    <property type="project" value="TreeGrafter"/>
</dbReference>
<dbReference type="SUPFAM" id="SSF55770">
    <property type="entry name" value="Profilin (actin-binding protein)"/>
    <property type="match status" value="1"/>
</dbReference>
<reference evidence="7" key="1">
    <citation type="journal article" date="2023" name="Mol. Biol. Evol.">
        <title>Third-Generation Sequencing Reveals the Adaptive Role of the Epigenome in Three Deep-Sea Polychaetes.</title>
        <authorList>
            <person name="Perez M."/>
            <person name="Aroh O."/>
            <person name="Sun Y."/>
            <person name="Lan Y."/>
            <person name="Juniper S.K."/>
            <person name="Young C.R."/>
            <person name="Angers B."/>
            <person name="Qian P.Y."/>
        </authorList>
    </citation>
    <scope>NUCLEOTIDE SEQUENCE</scope>
    <source>
        <strain evidence="7">P08H-3</strain>
    </source>
</reference>
<evidence type="ECO:0000256" key="6">
    <source>
        <dbReference type="ARBA" id="ARBA00023212"/>
    </source>
</evidence>
<evidence type="ECO:0000256" key="5">
    <source>
        <dbReference type="ARBA" id="ARBA00023203"/>
    </source>
</evidence>
<evidence type="ECO:0000256" key="4">
    <source>
        <dbReference type="ARBA" id="ARBA00022490"/>
    </source>
</evidence>
<dbReference type="PANTHER" id="PTHR11604:SF0">
    <property type="entry name" value="PROFILIN"/>
    <property type="match status" value="1"/>
</dbReference>
<evidence type="ECO:0000313" key="8">
    <source>
        <dbReference type="Proteomes" id="UP001208570"/>
    </source>
</evidence>
<gene>
    <name evidence="7" type="ORF">LSH36_744g00006</name>
</gene>
<protein>
    <recommendedName>
        <fullName evidence="9">Profilin</fullName>
    </recommendedName>
</protein>
<dbReference type="GO" id="GO:0005856">
    <property type="term" value="C:cytoskeleton"/>
    <property type="evidence" value="ECO:0007669"/>
    <property type="project" value="UniProtKB-SubCell"/>
</dbReference>
<dbReference type="PANTHER" id="PTHR11604">
    <property type="entry name" value="PROFILIN"/>
    <property type="match status" value="1"/>
</dbReference>
<dbReference type="Pfam" id="PF00235">
    <property type="entry name" value="Profilin"/>
    <property type="match status" value="1"/>
</dbReference>
<sequence length="141" mass="15745">MLSMLATIQPGSVWKPWVDHITNHKHDYGLQKACLVEHNGIVSAASKGFHPTAKEIQAVNRIFLEKLNNNIISDRLSLSGRTYMIKSLSSTQIVAFSGSKYIIVSRSKTKHIIALCDSKSKYTEAADWLGKLCQKLIQKGF</sequence>
<evidence type="ECO:0000256" key="1">
    <source>
        <dbReference type="ARBA" id="ARBA00004245"/>
    </source>
</evidence>
<name>A0AAD9J111_9ANNE</name>
<comment type="subcellular location">
    <subcellularLocation>
        <location evidence="1">Cytoplasm</location>
        <location evidence="1">Cytoskeleton</location>
    </subcellularLocation>
</comment>
<dbReference type="GO" id="GO:0003785">
    <property type="term" value="F:actin monomer binding"/>
    <property type="evidence" value="ECO:0007669"/>
    <property type="project" value="TreeGrafter"/>
</dbReference>